<dbReference type="InterPro" id="IPR006139">
    <property type="entry name" value="D-isomer_2_OHA_DH_cat_dom"/>
</dbReference>
<dbReference type="InterPro" id="IPR002912">
    <property type="entry name" value="ACT_dom"/>
</dbReference>
<comment type="pathway">
    <text evidence="2">Amino-acid biosynthesis; L-serine biosynthesis; L-serine from 3-phospho-D-glycerate: step 1/3.</text>
</comment>
<protein>
    <recommendedName>
        <fullName evidence="6">D-3-phosphoglycerate dehydrogenase</fullName>
        <ecNumber evidence="4">1.1.1.399</ecNumber>
        <ecNumber evidence="5">1.1.1.95</ecNumber>
    </recommendedName>
    <alternativeName>
        <fullName evidence="9">2-oxoglutarate reductase</fullName>
    </alternativeName>
</protein>
<dbReference type="InterPro" id="IPR006140">
    <property type="entry name" value="D-isomer_DH_NAD-bd"/>
</dbReference>
<evidence type="ECO:0000256" key="6">
    <source>
        <dbReference type="ARBA" id="ARBA00021582"/>
    </source>
</evidence>
<dbReference type="EC" id="1.1.1.95" evidence="5"/>
<dbReference type="CDD" id="cd12174">
    <property type="entry name" value="PGDH_like_3"/>
    <property type="match status" value="1"/>
</dbReference>
<dbReference type="Proteomes" id="UP000824208">
    <property type="component" value="Unassembled WGS sequence"/>
</dbReference>
<comment type="caution">
    <text evidence="14">The sequence shown here is derived from an EMBL/GenBank/DDBJ whole genome shotgun (WGS) entry which is preliminary data.</text>
</comment>
<sequence length="389" mass="41220">MYSIKTMNHIAQAGLDVLPAGGFRVGAEVSDPDGILVRSASLHEMELNSNLRAIARAGAGTNNIPLDKCAQAGVVVFNTPGANANAVKELALAALLMASRNLVGGAAWVREQAAAGVDLSTAVEKGKSVFAGPEIMGKTLGVVGLGAIGVLVANAAYKLGMEVYGYDPYLSVETALRLDRHVHCVKDENELWEKADYITLHLPYSESTKDTINAGVLARTKPGVRVINLARGGLVNEAAMVEALNAGKVARYVTDFPSAGILAAPNVVALPHLGASTPESELNCAVMAAQSLKEYLENGNIVHSVNYPDVFMDRGDCARVCALHRNIPNMLLKLTTVLSEGGFNIEHMTNKARGEYAYTLIDVSGTVSEENLAALKAVEGVFRIRLIQE</sequence>
<evidence type="ECO:0000256" key="5">
    <source>
        <dbReference type="ARBA" id="ARBA00013143"/>
    </source>
</evidence>
<dbReference type="Pfam" id="PF02826">
    <property type="entry name" value="2-Hacid_dh_C"/>
    <property type="match status" value="1"/>
</dbReference>
<dbReference type="EC" id="1.1.1.399" evidence="4"/>
<dbReference type="Pfam" id="PF00389">
    <property type="entry name" value="2-Hacid_dh"/>
    <property type="match status" value="1"/>
</dbReference>
<dbReference type="PANTHER" id="PTHR42938:SF47">
    <property type="entry name" value="HYDROXYPYRUVATE REDUCTASE"/>
    <property type="match status" value="1"/>
</dbReference>
<dbReference type="InterPro" id="IPR045865">
    <property type="entry name" value="ACT-like_dom_sf"/>
</dbReference>
<dbReference type="InterPro" id="IPR036291">
    <property type="entry name" value="NAD(P)-bd_dom_sf"/>
</dbReference>
<evidence type="ECO:0000256" key="9">
    <source>
        <dbReference type="ARBA" id="ARBA00030455"/>
    </source>
</evidence>
<dbReference type="PROSITE" id="PS51671">
    <property type="entry name" value="ACT"/>
    <property type="match status" value="1"/>
</dbReference>
<dbReference type="EMBL" id="DWYC01000061">
    <property type="protein sequence ID" value="HJB57343.1"/>
    <property type="molecule type" value="Genomic_DNA"/>
</dbReference>
<evidence type="ECO:0000256" key="3">
    <source>
        <dbReference type="ARBA" id="ARBA00005854"/>
    </source>
</evidence>
<name>A0A9D2S555_9FIRM</name>
<dbReference type="SUPFAM" id="SSF52283">
    <property type="entry name" value="Formate/glycerate dehydrogenase catalytic domain-like"/>
    <property type="match status" value="1"/>
</dbReference>
<accession>A0A9D2S555</accession>
<comment type="catalytic activity">
    <reaction evidence="10">
        <text>(R)-2-hydroxyglutarate + NAD(+) = 2-oxoglutarate + NADH + H(+)</text>
        <dbReference type="Rhea" id="RHEA:49612"/>
        <dbReference type="ChEBI" id="CHEBI:15378"/>
        <dbReference type="ChEBI" id="CHEBI:15801"/>
        <dbReference type="ChEBI" id="CHEBI:16810"/>
        <dbReference type="ChEBI" id="CHEBI:57540"/>
        <dbReference type="ChEBI" id="CHEBI:57945"/>
        <dbReference type="EC" id="1.1.1.399"/>
    </reaction>
</comment>
<proteinExistence type="inferred from homology"/>
<evidence type="ECO:0000313" key="14">
    <source>
        <dbReference type="EMBL" id="HJB57343.1"/>
    </source>
</evidence>
<evidence type="ECO:0000256" key="12">
    <source>
        <dbReference type="RuleBase" id="RU003719"/>
    </source>
</evidence>
<evidence type="ECO:0000256" key="10">
    <source>
        <dbReference type="ARBA" id="ARBA00048126"/>
    </source>
</evidence>
<reference evidence="14" key="2">
    <citation type="submission" date="2021-04" db="EMBL/GenBank/DDBJ databases">
        <authorList>
            <person name="Gilroy R."/>
        </authorList>
    </citation>
    <scope>NUCLEOTIDE SEQUENCE</scope>
    <source>
        <strain evidence="14">CHK189-11263</strain>
    </source>
</reference>
<feature type="domain" description="ACT" evidence="13">
    <location>
        <begin position="319"/>
        <end position="389"/>
    </location>
</feature>
<evidence type="ECO:0000313" key="15">
    <source>
        <dbReference type="Proteomes" id="UP000824208"/>
    </source>
</evidence>
<evidence type="ECO:0000256" key="4">
    <source>
        <dbReference type="ARBA" id="ARBA00013001"/>
    </source>
</evidence>
<evidence type="ECO:0000259" key="13">
    <source>
        <dbReference type="PROSITE" id="PS51671"/>
    </source>
</evidence>
<organism evidence="14 15">
    <name type="scientific">Candidatus Flavonifractor intestinipullorum</name>
    <dbReference type="NCBI Taxonomy" id="2838587"/>
    <lineage>
        <taxon>Bacteria</taxon>
        <taxon>Bacillati</taxon>
        <taxon>Bacillota</taxon>
        <taxon>Clostridia</taxon>
        <taxon>Eubacteriales</taxon>
        <taxon>Oscillospiraceae</taxon>
        <taxon>Flavonifractor</taxon>
    </lineage>
</organism>
<dbReference type="InterPro" id="IPR029753">
    <property type="entry name" value="D-isomer_DH_CS"/>
</dbReference>
<comment type="function">
    <text evidence="1">Catalyzes the reversible oxidation of 3-phospho-D-glycerate to 3-phosphonooxypyruvate, the first step of the phosphorylated L-serine biosynthesis pathway. Also catalyzes the reversible oxidation of 2-hydroxyglutarate to 2-oxoglutarate.</text>
</comment>
<dbReference type="InterPro" id="IPR029752">
    <property type="entry name" value="D-isomer_DH_CS1"/>
</dbReference>
<evidence type="ECO:0000256" key="2">
    <source>
        <dbReference type="ARBA" id="ARBA00005216"/>
    </source>
</evidence>
<keyword evidence="8" id="KW-0520">NAD</keyword>
<evidence type="ECO:0000256" key="1">
    <source>
        <dbReference type="ARBA" id="ARBA00003800"/>
    </source>
</evidence>
<dbReference type="PROSITE" id="PS00065">
    <property type="entry name" value="D_2_HYDROXYACID_DH_1"/>
    <property type="match status" value="1"/>
</dbReference>
<dbReference type="SUPFAM" id="SSF55021">
    <property type="entry name" value="ACT-like"/>
    <property type="match status" value="1"/>
</dbReference>
<comment type="catalytic activity">
    <reaction evidence="11">
        <text>(2R)-3-phosphoglycerate + NAD(+) = 3-phosphooxypyruvate + NADH + H(+)</text>
        <dbReference type="Rhea" id="RHEA:12641"/>
        <dbReference type="ChEBI" id="CHEBI:15378"/>
        <dbReference type="ChEBI" id="CHEBI:18110"/>
        <dbReference type="ChEBI" id="CHEBI:57540"/>
        <dbReference type="ChEBI" id="CHEBI:57945"/>
        <dbReference type="ChEBI" id="CHEBI:58272"/>
        <dbReference type="EC" id="1.1.1.95"/>
    </reaction>
</comment>
<evidence type="ECO:0000256" key="7">
    <source>
        <dbReference type="ARBA" id="ARBA00023002"/>
    </source>
</evidence>
<evidence type="ECO:0000256" key="8">
    <source>
        <dbReference type="ARBA" id="ARBA00023027"/>
    </source>
</evidence>
<dbReference type="PROSITE" id="PS00671">
    <property type="entry name" value="D_2_HYDROXYACID_DH_3"/>
    <property type="match status" value="1"/>
</dbReference>
<dbReference type="GO" id="GO:0004617">
    <property type="term" value="F:phosphoglycerate dehydrogenase activity"/>
    <property type="evidence" value="ECO:0007669"/>
    <property type="project" value="UniProtKB-EC"/>
</dbReference>
<evidence type="ECO:0000256" key="11">
    <source>
        <dbReference type="ARBA" id="ARBA00048731"/>
    </source>
</evidence>
<dbReference type="AlphaFoldDB" id="A0A9D2S555"/>
<comment type="similarity">
    <text evidence="3 12">Belongs to the D-isomer specific 2-hydroxyacid dehydrogenase family.</text>
</comment>
<gene>
    <name evidence="14" type="ORF">H9714_07320</name>
</gene>
<keyword evidence="7 12" id="KW-0560">Oxidoreductase</keyword>
<dbReference type="CDD" id="cd04901">
    <property type="entry name" value="ACT_3PGDH"/>
    <property type="match status" value="1"/>
</dbReference>
<dbReference type="Gene3D" id="3.30.70.260">
    <property type="match status" value="1"/>
</dbReference>
<dbReference type="GO" id="GO:0051287">
    <property type="term" value="F:NAD binding"/>
    <property type="evidence" value="ECO:0007669"/>
    <property type="project" value="InterPro"/>
</dbReference>
<dbReference type="Gene3D" id="3.40.50.720">
    <property type="entry name" value="NAD(P)-binding Rossmann-like Domain"/>
    <property type="match status" value="2"/>
</dbReference>
<dbReference type="PANTHER" id="PTHR42938">
    <property type="entry name" value="FORMATE DEHYDROGENASE 1"/>
    <property type="match status" value="1"/>
</dbReference>
<dbReference type="SUPFAM" id="SSF51735">
    <property type="entry name" value="NAD(P)-binding Rossmann-fold domains"/>
    <property type="match status" value="1"/>
</dbReference>
<reference evidence="14" key="1">
    <citation type="journal article" date="2021" name="PeerJ">
        <title>Extensive microbial diversity within the chicken gut microbiome revealed by metagenomics and culture.</title>
        <authorList>
            <person name="Gilroy R."/>
            <person name="Ravi A."/>
            <person name="Getino M."/>
            <person name="Pursley I."/>
            <person name="Horton D.L."/>
            <person name="Alikhan N.F."/>
            <person name="Baker D."/>
            <person name="Gharbi K."/>
            <person name="Hall N."/>
            <person name="Watson M."/>
            <person name="Adriaenssens E.M."/>
            <person name="Foster-Nyarko E."/>
            <person name="Jarju S."/>
            <person name="Secka A."/>
            <person name="Antonio M."/>
            <person name="Oren A."/>
            <person name="Chaudhuri R.R."/>
            <person name="La Ragione R."/>
            <person name="Hildebrand F."/>
            <person name="Pallen M.J."/>
        </authorList>
    </citation>
    <scope>NUCLEOTIDE SEQUENCE</scope>
    <source>
        <strain evidence="14">CHK189-11263</strain>
    </source>
</reference>